<keyword evidence="2" id="KW-0808">Transferase</keyword>
<organism evidence="3 4">
    <name type="scientific">Methylobacterium tarhaniae</name>
    <dbReference type="NCBI Taxonomy" id="1187852"/>
    <lineage>
        <taxon>Bacteria</taxon>
        <taxon>Pseudomonadati</taxon>
        <taxon>Pseudomonadota</taxon>
        <taxon>Alphaproteobacteria</taxon>
        <taxon>Hyphomicrobiales</taxon>
        <taxon>Methylobacteriaceae</taxon>
        <taxon>Methylobacterium</taxon>
    </lineage>
</organism>
<dbReference type="InterPro" id="IPR003996">
    <property type="entry name" value="RTX_toxin-activating_protC_bac"/>
</dbReference>
<proteinExistence type="inferred from homology"/>
<keyword evidence="2" id="KW-0963">Cytoplasm</keyword>
<evidence type="ECO:0000313" key="3">
    <source>
        <dbReference type="EMBL" id="KMO44978.1"/>
    </source>
</evidence>
<keyword evidence="2" id="KW-0012">Acyltransferase</keyword>
<sequence length="132" mass="14033">MSDHASPHAVPDGSEKTIATVFGEIVWLMSRSSAHRSIPVGDLEHLVMAPILLRQIRVFYDGDQPAAAVLYARVSEAVAARLEAGATTAELSLDDWHSGDTVRVMQVIAPLGGAEIYAHETLAVLGDAPAPH</sequence>
<gene>
    <name evidence="3" type="ORF">VQ03_00130</name>
</gene>
<dbReference type="GO" id="GO:0005737">
    <property type="term" value="C:cytoplasm"/>
    <property type="evidence" value="ECO:0007669"/>
    <property type="project" value="UniProtKB-SubCell"/>
</dbReference>
<accession>A0A0J6TGX6</accession>
<dbReference type="EC" id="2.3.1.-" evidence="2"/>
<protein>
    <recommendedName>
        <fullName evidence="2">RTX toxin-activating lysine-acyltransferase</fullName>
        <ecNumber evidence="2">2.3.1.-</ecNumber>
    </recommendedName>
</protein>
<comment type="similarity">
    <text evidence="1 2">Belongs to the RTX toxin acyltransferase family.</text>
</comment>
<dbReference type="Proteomes" id="UP000036449">
    <property type="component" value="Unassembled WGS sequence"/>
</dbReference>
<evidence type="ECO:0000313" key="4">
    <source>
        <dbReference type="Proteomes" id="UP000036449"/>
    </source>
</evidence>
<comment type="subcellular location">
    <subcellularLocation>
        <location evidence="2">Cytoplasm</location>
    </subcellularLocation>
</comment>
<dbReference type="RefSeq" id="WP_048448817.1">
    <property type="nucleotide sequence ID" value="NZ_LABZ01000002.1"/>
</dbReference>
<dbReference type="Pfam" id="PF02794">
    <property type="entry name" value="HlyC"/>
    <property type="match status" value="1"/>
</dbReference>
<reference evidence="3 4" key="1">
    <citation type="submission" date="2015-03" db="EMBL/GenBank/DDBJ databases">
        <title>Genome sequencing of Methylobacterium tarhaniae DSM 25844.</title>
        <authorList>
            <person name="Chaudhry V."/>
            <person name="Patil P.B."/>
        </authorList>
    </citation>
    <scope>NUCLEOTIDE SEQUENCE [LARGE SCALE GENOMIC DNA]</scope>
    <source>
        <strain evidence="3 4">DSM 25844</strain>
    </source>
</reference>
<dbReference type="GO" id="GO:0016746">
    <property type="term" value="F:acyltransferase activity"/>
    <property type="evidence" value="ECO:0007669"/>
    <property type="project" value="UniProtKB-UniRule"/>
</dbReference>
<comment type="caution">
    <text evidence="3">The sequence shown here is derived from an EMBL/GenBank/DDBJ whole genome shotgun (WGS) entry which is preliminary data.</text>
</comment>
<dbReference type="GO" id="GO:0031640">
    <property type="term" value="P:killing of cells of another organism"/>
    <property type="evidence" value="ECO:0007669"/>
    <property type="project" value="UniProtKB-KW"/>
</dbReference>
<dbReference type="PATRIC" id="fig|1187852.3.peg.2689"/>
<keyword evidence="2" id="KW-0204">Cytolysis</keyword>
<name>A0A0J6TGX6_9HYPH</name>
<dbReference type="GO" id="GO:0009404">
    <property type="term" value="P:toxin metabolic process"/>
    <property type="evidence" value="ECO:0007669"/>
    <property type="project" value="UniProtKB-UniRule"/>
</dbReference>
<keyword evidence="4" id="KW-1185">Reference proteome</keyword>
<evidence type="ECO:0000256" key="2">
    <source>
        <dbReference type="RuleBase" id="RU368102"/>
    </source>
</evidence>
<evidence type="ECO:0000256" key="1">
    <source>
        <dbReference type="ARBA" id="ARBA00005686"/>
    </source>
</evidence>
<dbReference type="AlphaFoldDB" id="A0A0J6TGX6"/>
<dbReference type="EMBL" id="LABZ01000002">
    <property type="protein sequence ID" value="KMO44978.1"/>
    <property type="molecule type" value="Genomic_DNA"/>
</dbReference>
<comment type="function">
    <text evidence="2">Involved in fatty acylation of protoxin at internal lysine residues, thereby converting it to the active toxin.</text>
</comment>